<evidence type="ECO:0000313" key="3">
    <source>
        <dbReference type="Proteomes" id="UP000053806"/>
    </source>
</evidence>
<keyword evidence="3" id="KW-1185">Reference proteome</keyword>
<evidence type="ECO:0000256" key="1">
    <source>
        <dbReference type="SAM" id="MobiDB-lite"/>
    </source>
</evidence>
<feature type="non-terminal residue" evidence="2">
    <location>
        <position position="105"/>
    </location>
</feature>
<feature type="non-terminal residue" evidence="2">
    <location>
        <position position="1"/>
    </location>
</feature>
<dbReference type="EMBL" id="KK601315">
    <property type="protein sequence ID" value="KFW06339.1"/>
    <property type="molecule type" value="Genomic_DNA"/>
</dbReference>
<organism evidence="2 3">
    <name type="scientific">Fulmarus glacialis</name>
    <name type="common">Northern fulmar</name>
    <dbReference type="NCBI Taxonomy" id="30455"/>
    <lineage>
        <taxon>Eukaryota</taxon>
        <taxon>Metazoa</taxon>
        <taxon>Chordata</taxon>
        <taxon>Craniata</taxon>
        <taxon>Vertebrata</taxon>
        <taxon>Euteleostomi</taxon>
        <taxon>Archelosauria</taxon>
        <taxon>Archosauria</taxon>
        <taxon>Dinosauria</taxon>
        <taxon>Saurischia</taxon>
        <taxon>Theropoda</taxon>
        <taxon>Coelurosauria</taxon>
        <taxon>Aves</taxon>
        <taxon>Neognathae</taxon>
        <taxon>Neoaves</taxon>
        <taxon>Aequornithes</taxon>
        <taxon>Procellariiformes</taxon>
        <taxon>Procellariidae</taxon>
        <taxon>Fulmarus</taxon>
    </lineage>
</organism>
<proteinExistence type="predicted"/>
<feature type="region of interest" description="Disordered" evidence="1">
    <location>
        <begin position="72"/>
        <end position="105"/>
    </location>
</feature>
<evidence type="ECO:0000313" key="2">
    <source>
        <dbReference type="EMBL" id="KFW06339.1"/>
    </source>
</evidence>
<gene>
    <name evidence="2" type="ORF">N327_07554</name>
</gene>
<accession>A0A093J5R4</accession>
<feature type="compositionally biased region" description="Basic and acidic residues" evidence="1">
    <location>
        <begin position="94"/>
        <end position="105"/>
    </location>
</feature>
<name>A0A093J5R4_FULGA</name>
<feature type="compositionally biased region" description="Basic residues" evidence="1">
    <location>
        <begin position="36"/>
        <end position="45"/>
    </location>
</feature>
<sequence>EKKRYRESYISDTLDMDLDPCDKNSRGSGSSGGSRRDKRLSRHSHTSGIEADSRHRVSVEMSVDEPFSIDRVHRKEKSCSSTISYGSSGIDSGSKGRAEDDSQDD</sequence>
<reference evidence="2 3" key="1">
    <citation type="submission" date="2014-04" db="EMBL/GenBank/DDBJ databases">
        <title>Genome evolution of avian class.</title>
        <authorList>
            <person name="Zhang G."/>
            <person name="Li C."/>
        </authorList>
    </citation>
    <scope>NUCLEOTIDE SEQUENCE [LARGE SCALE GENOMIC DNA]</scope>
    <source>
        <strain evidence="2">BGI_N327</strain>
    </source>
</reference>
<dbReference type="AlphaFoldDB" id="A0A093J5R4"/>
<feature type="region of interest" description="Disordered" evidence="1">
    <location>
        <begin position="1"/>
        <end position="58"/>
    </location>
</feature>
<protein>
    <submittedName>
        <fullName evidence="2">FERM domain-containing protein 6</fullName>
    </submittedName>
</protein>
<feature type="compositionally biased region" description="Low complexity" evidence="1">
    <location>
        <begin position="79"/>
        <end position="93"/>
    </location>
</feature>
<dbReference type="Proteomes" id="UP000053806">
    <property type="component" value="Unassembled WGS sequence"/>
</dbReference>